<sequence length="98" mass="10788">MLTSSLCDVCNGNTERMLYLEMADLLRPLQVLIDQLEVCCVGTPLAEPAEQVNRYTTVLLKVIEGNQSHTEPCVISVLLAPVNDVFEAVELAQLREGV</sequence>
<accession>A0A2N3J9Q6</accession>
<comment type="caution">
    <text evidence="1">The sequence shown here is derived from an EMBL/GenBank/DDBJ whole genome shotgun (WGS) entry which is preliminary data.</text>
</comment>
<dbReference type="AlphaFoldDB" id="A0A2N3J9Q6"/>
<name>A0A2N3J9Q6_AERSO</name>
<protein>
    <submittedName>
        <fullName evidence="1">Uncharacterized protein</fullName>
    </submittedName>
</protein>
<gene>
    <name evidence="1" type="ORF">AOX56_00045</name>
</gene>
<evidence type="ECO:0000313" key="2">
    <source>
        <dbReference type="Proteomes" id="UP000233526"/>
    </source>
</evidence>
<proteinExistence type="predicted"/>
<organism evidence="1 2">
    <name type="scientific">Aeromonas sobria</name>
    <dbReference type="NCBI Taxonomy" id="646"/>
    <lineage>
        <taxon>Bacteria</taxon>
        <taxon>Pseudomonadati</taxon>
        <taxon>Pseudomonadota</taxon>
        <taxon>Gammaproteobacteria</taxon>
        <taxon>Aeromonadales</taxon>
        <taxon>Aeromonadaceae</taxon>
        <taxon>Aeromonas</taxon>
    </lineage>
</organism>
<evidence type="ECO:0000313" key="1">
    <source>
        <dbReference type="EMBL" id="PKQ83211.1"/>
    </source>
</evidence>
<dbReference type="Proteomes" id="UP000233526">
    <property type="component" value="Unassembled WGS sequence"/>
</dbReference>
<reference evidence="1 2" key="1">
    <citation type="journal article" date="2017" name="Front. Microbiol.">
        <title>Strong Genomic and Phenotypic Heterogeneity in the Aeromonas sobria Species Complex.</title>
        <authorList>
            <person name="Gauthier J."/>
            <person name="Vincent A.T."/>
            <person name="Charette S.J."/>
            <person name="Derome N."/>
        </authorList>
    </citation>
    <scope>NUCLEOTIDE SEQUENCE [LARGE SCALE GENOMIC DNA]</scope>
    <source>
        <strain evidence="1 2">JF2635</strain>
    </source>
</reference>
<dbReference type="EMBL" id="LJZX01000001">
    <property type="protein sequence ID" value="PKQ83211.1"/>
    <property type="molecule type" value="Genomic_DNA"/>
</dbReference>